<dbReference type="OrthoDB" id="9776390at2"/>
<dbReference type="SUPFAM" id="SSF52540">
    <property type="entry name" value="P-loop containing nucleoside triphosphate hydrolases"/>
    <property type="match status" value="1"/>
</dbReference>
<evidence type="ECO:0000256" key="9">
    <source>
        <dbReference type="ARBA" id="ARBA00049563"/>
    </source>
</evidence>
<dbReference type="InterPro" id="IPR039657">
    <property type="entry name" value="Dimethylallyltransferase"/>
</dbReference>
<comment type="cofactor">
    <cofactor evidence="1 10">
        <name>Mg(2+)</name>
        <dbReference type="ChEBI" id="CHEBI:18420"/>
    </cofactor>
</comment>
<dbReference type="InterPro" id="IPR027417">
    <property type="entry name" value="P-loop_NTPase"/>
</dbReference>
<dbReference type="HAMAP" id="MF_00185">
    <property type="entry name" value="IPP_trans"/>
    <property type="match status" value="1"/>
</dbReference>
<comment type="similarity">
    <text evidence="3 10 13">Belongs to the IPP transferase family.</text>
</comment>
<dbReference type="Proteomes" id="UP000183107">
    <property type="component" value="Unassembled WGS sequence"/>
</dbReference>
<keyword evidence="15" id="KW-1185">Reference proteome</keyword>
<dbReference type="NCBIfam" id="TIGR00174">
    <property type="entry name" value="miaA"/>
    <property type="match status" value="1"/>
</dbReference>
<comment type="caution">
    <text evidence="10">Lacks conserved residue(s) required for the propagation of feature annotation.</text>
</comment>
<dbReference type="PANTHER" id="PTHR11088:SF60">
    <property type="entry name" value="TRNA DIMETHYLALLYLTRANSFERASE"/>
    <property type="match status" value="1"/>
</dbReference>
<dbReference type="EC" id="2.5.1.75" evidence="10"/>
<feature type="site" description="Interaction with substrate tRNA" evidence="10">
    <location>
        <position position="136"/>
    </location>
</feature>
<evidence type="ECO:0000256" key="6">
    <source>
        <dbReference type="ARBA" id="ARBA00022741"/>
    </source>
</evidence>
<protein>
    <recommendedName>
        <fullName evidence="10">tRNA dimethylallyltransferase</fullName>
        <ecNumber evidence="10">2.5.1.75</ecNumber>
    </recommendedName>
    <alternativeName>
        <fullName evidence="10">Dimethylallyl diphosphate:tRNA dimethylallyltransferase</fullName>
        <shortName evidence="10">DMAPP:tRNA dimethylallyltransferase</shortName>
        <shortName evidence="10">DMATase</shortName>
    </alternativeName>
    <alternativeName>
        <fullName evidence="10">Isopentenyl-diphosphate:tRNA isopentenyltransferase</fullName>
        <shortName evidence="10">IPP transferase</shortName>
        <shortName evidence="10">IPPT</shortName>
        <shortName evidence="10">IPTase</shortName>
    </alternativeName>
</protein>
<keyword evidence="8 10" id="KW-0460">Magnesium</keyword>
<name>A0A1I5ECC9_9PROT</name>
<evidence type="ECO:0000313" key="14">
    <source>
        <dbReference type="EMBL" id="SFO08926.1"/>
    </source>
</evidence>
<evidence type="ECO:0000256" key="8">
    <source>
        <dbReference type="ARBA" id="ARBA00022842"/>
    </source>
</evidence>
<evidence type="ECO:0000256" key="2">
    <source>
        <dbReference type="ARBA" id="ARBA00003213"/>
    </source>
</evidence>
<accession>A0A1I5ECC9</accession>
<dbReference type="FunFam" id="1.10.20.140:FF:000001">
    <property type="entry name" value="tRNA dimethylallyltransferase"/>
    <property type="match status" value="1"/>
</dbReference>
<evidence type="ECO:0000256" key="10">
    <source>
        <dbReference type="HAMAP-Rule" id="MF_00185"/>
    </source>
</evidence>
<feature type="region of interest" description="Interaction with substrate tRNA" evidence="10">
    <location>
        <begin position="172"/>
        <end position="176"/>
    </location>
</feature>
<proteinExistence type="inferred from homology"/>
<feature type="region of interest" description="Interaction with substrate tRNA" evidence="10">
    <location>
        <begin position="48"/>
        <end position="51"/>
    </location>
</feature>
<comment type="catalytic activity">
    <reaction evidence="9 10 11">
        <text>adenosine(37) in tRNA + dimethylallyl diphosphate = N(6)-dimethylallyladenosine(37) in tRNA + diphosphate</text>
        <dbReference type="Rhea" id="RHEA:26482"/>
        <dbReference type="Rhea" id="RHEA-COMP:10162"/>
        <dbReference type="Rhea" id="RHEA-COMP:10375"/>
        <dbReference type="ChEBI" id="CHEBI:33019"/>
        <dbReference type="ChEBI" id="CHEBI:57623"/>
        <dbReference type="ChEBI" id="CHEBI:74411"/>
        <dbReference type="ChEBI" id="CHEBI:74415"/>
        <dbReference type="EC" id="2.5.1.75"/>
    </reaction>
</comment>
<feature type="region of interest" description="Interaction with substrate tRNA" evidence="10">
    <location>
        <begin position="254"/>
        <end position="259"/>
    </location>
</feature>
<evidence type="ECO:0000256" key="11">
    <source>
        <dbReference type="RuleBase" id="RU003783"/>
    </source>
</evidence>
<comment type="function">
    <text evidence="2 10 12">Catalyzes the transfer of a dimethylallyl group onto the adenine at position 37 in tRNAs that read codons beginning with uridine, leading to the formation of N6-(dimethylallyl)adenosine (i(6)A).</text>
</comment>
<evidence type="ECO:0000313" key="15">
    <source>
        <dbReference type="Proteomes" id="UP000183107"/>
    </source>
</evidence>
<dbReference type="EMBL" id="FOVJ01000007">
    <property type="protein sequence ID" value="SFO08926.1"/>
    <property type="molecule type" value="Genomic_DNA"/>
</dbReference>
<gene>
    <name evidence="10" type="primary">miaA</name>
    <name evidence="14" type="ORF">SAMN05216386_2595</name>
</gene>
<dbReference type="GO" id="GO:0052381">
    <property type="term" value="F:tRNA dimethylallyltransferase activity"/>
    <property type="evidence" value="ECO:0007669"/>
    <property type="project" value="UniProtKB-UniRule"/>
</dbReference>
<dbReference type="InterPro" id="IPR018022">
    <property type="entry name" value="IPT"/>
</dbReference>
<feature type="binding site" evidence="10">
    <location>
        <begin position="23"/>
        <end position="30"/>
    </location>
    <ligand>
        <name>ATP</name>
        <dbReference type="ChEBI" id="CHEBI:30616"/>
    </ligand>
</feature>
<dbReference type="GO" id="GO:0005524">
    <property type="term" value="F:ATP binding"/>
    <property type="evidence" value="ECO:0007669"/>
    <property type="project" value="UniProtKB-UniRule"/>
</dbReference>
<keyword evidence="5 10" id="KW-0819">tRNA processing</keyword>
<keyword evidence="4 10" id="KW-0808">Transferase</keyword>
<dbReference type="Gene3D" id="3.40.50.300">
    <property type="entry name" value="P-loop containing nucleotide triphosphate hydrolases"/>
    <property type="match status" value="1"/>
</dbReference>
<evidence type="ECO:0000256" key="5">
    <source>
        <dbReference type="ARBA" id="ARBA00022694"/>
    </source>
</evidence>
<keyword evidence="6 10" id="KW-0547">Nucleotide-binding</keyword>
<dbReference type="Gene3D" id="1.10.20.140">
    <property type="match status" value="1"/>
</dbReference>
<dbReference type="PANTHER" id="PTHR11088">
    <property type="entry name" value="TRNA DIMETHYLALLYLTRANSFERASE"/>
    <property type="match status" value="1"/>
</dbReference>
<dbReference type="AlphaFoldDB" id="A0A1I5ECC9"/>
<dbReference type="STRING" id="1266925.GCA_000619905_01600"/>
<organism evidence="14 15">
    <name type="scientific">Nitrosospira briensis</name>
    <dbReference type="NCBI Taxonomy" id="35799"/>
    <lineage>
        <taxon>Bacteria</taxon>
        <taxon>Pseudomonadati</taxon>
        <taxon>Pseudomonadota</taxon>
        <taxon>Betaproteobacteria</taxon>
        <taxon>Nitrosomonadales</taxon>
        <taxon>Nitrosomonadaceae</taxon>
        <taxon>Nitrosospira</taxon>
    </lineage>
</organism>
<feature type="binding site" evidence="10">
    <location>
        <begin position="25"/>
        <end position="30"/>
    </location>
    <ligand>
        <name>substrate</name>
    </ligand>
</feature>
<dbReference type="Pfam" id="PF01715">
    <property type="entry name" value="IPPT"/>
    <property type="match status" value="1"/>
</dbReference>
<evidence type="ECO:0000256" key="1">
    <source>
        <dbReference type="ARBA" id="ARBA00001946"/>
    </source>
</evidence>
<evidence type="ECO:0000256" key="4">
    <source>
        <dbReference type="ARBA" id="ARBA00022679"/>
    </source>
</evidence>
<feature type="site" description="Interaction with substrate tRNA" evidence="10">
    <location>
        <position position="114"/>
    </location>
</feature>
<evidence type="ECO:0000256" key="3">
    <source>
        <dbReference type="ARBA" id="ARBA00005842"/>
    </source>
</evidence>
<comment type="subunit">
    <text evidence="10">Monomer.</text>
</comment>
<sequence length="328" mass="37028">MTDPNVNFPNRDLATHPAIFLMGPTASGKSSIALEISRHFPVEIVSVDSAQVYRHMNIGTAKPDAETMARVPHHLINLIEPQEHYSAAQFLRDALAIMSEVTERGNIPLLTGGTMLYFKTLLDGLSTLPSANSSLRGAIEAKAEERGWPALHNELSQLDPASAARIKPTDSQRIQRALEVCYLTGRPMSEILKEPRYVSFPYRAIKIALIPSDRGILHQRIAQRFEQMLKRGLIDEVRAIRDKFCLNDQSPSMRCVGYRQVWMYLEKQIDSGKMREMALAATRQLAKRQLTWLRSMKGMQEFDCLDENLPEQVLKYLLDAGLKRPVAS</sequence>
<evidence type="ECO:0000256" key="13">
    <source>
        <dbReference type="RuleBase" id="RU003785"/>
    </source>
</evidence>
<dbReference type="GO" id="GO:0006400">
    <property type="term" value="P:tRNA modification"/>
    <property type="evidence" value="ECO:0007669"/>
    <property type="project" value="TreeGrafter"/>
</dbReference>
<evidence type="ECO:0000256" key="12">
    <source>
        <dbReference type="RuleBase" id="RU003784"/>
    </source>
</evidence>
<reference evidence="15" key="1">
    <citation type="submission" date="2016-10" db="EMBL/GenBank/DDBJ databases">
        <authorList>
            <person name="Varghese N."/>
        </authorList>
    </citation>
    <scope>NUCLEOTIDE SEQUENCE [LARGE SCALE GENOMIC DNA]</scope>
    <source>
        <strain evidence="15">Nsp8</strain>
    </source>
</reference>
<evidence type="ECO:0000256" key="7">
    <source>
        <dbReference type="ARBA" id="ARBA00022840"/>
    </source>
</evidence>
<keyword evidence="7 10" id="KW-0067">ATP-binding</keyword>